<sequence>MYVISRSLGVRCYCTEPSGQLRRPDSARPALVTNHYNSVIRWHFASRFQTSQSLHVYYRFYAFGGSASKTKYGTAISTTS</sequence>
<organism evidence="1 2">
    <name type="scientific">Oculimacula yallundae</name>
    <dbReference type="NCBI Taxonomy" id="86028"/>
    <lineage>
        <taxon>Eukaryota</taxon>
        <taxon>Fungi</taxon>
        <taxon>Dikarya</taxon>
        <taxon>Ascomycota</taxon>
        <taxon>Pezizomycotina</taxon>
        <taxon>Leotiomycetes</taxon>
        <taxon>Helotiales</taxon>
        <taxon>Ploettnerulaceae</taxon>
        <taxon>Oculimacula</taxon>
    </lineage>
</organism>
<dbReference type="EMBL" id="JAZHXI010000011">
    <property type="protein sequence ID" value="KAL2066471.1"/>
    <property type="molecule type" value="Genomic_DNA"/>
</dbReference>
<keyword evidence="2" id="KW-1185">Reference proteome</keyword>
<proteinExistence type="predicted"/>
<feature type="non-terminal residue" evidence="1">
    <location>
        <position position="80"/>
    </location>
</feature>
<evidence type="ECO:0000313" key="2">
    <source>
        <dbReference type="Proteomes" id="UP001595075"/>
    </source>
</evidence>
<dbReference type="Proteomes" id="UP001595075">
    <property type="component" value="Unassembled WGS sequence"/>
</dbReference>
<gene>
    <name evidence="1" type="ORF">VTL71DRAFT_2542</name>
</gene>
<reference evidence="1 2" key="1">
    <citation type="journal article" date="2024" name="Commun. Biol.">
        <title>Comparative genomic analysis of thermophilic fungi reveals convergent evolutionary adaptations and gene losses.</title>
        <authorList>
            <person name="Steindorff A.S."/>
            <person name="Aguilar-Pontes M.V."/>
            <person name="Robinson A.J."/>
            <person name="Andreopoulos B."/>
            <person name="LaButti K."/>
            <person name="Kuo A."/>
            <person name="Mondo S."/>
            <person name="Riley R."/>
            <person name="Otillar R."/>
            <person name="Haridas S."/>
            <person name="Lipzen A."/>
            <person name="Grimwood J."/>
            <person name="Schmutz J."/>
            <person name="Clum A."/>
            <person name="Reid I.D."/>
            <person name="Moisan M.C."/>
            <person name="Butler G."/>
            <person name="Nguyen T.T.M."/>
            <person name="Dewar K."/>
            <person name="Conant G."/>
            <person name="Drula E."/>
            <person name="Henrissat B."/>
            <person name="Hansel C."/>
            <person name="Singer S."/>
            <person name="Hutchinson M.I."/>
            <person name="de Vries R.P."/>
            <person name="Natvig D.O."/>
            <person name="Powell A.J."/>
            <person name="Tsang A."/>
            <person name="Grigoriev I.V."/>
        </authorList>
    </citation>
    <scope>NUCLEOTIDE SEQUENCE [LARGE SCALE GENOMIC DNA]</scope>
    <source>
        <strain evidence="1 2">CBS 494.80</strain>
    </source>
</reference>
<evidence type="ECO:0000313" key="1">
    <source>
        <dbReference type="EMBL" id="KAL2066471.1"/>
    </source>
</evidence>
<protein>
    <submittedName>
        <fullName evidence="1">Uncharacterized protein</fullName>
    </submittedName>
</protein>
<name>A0ABR4CAI7_9HELO</name>
<accession>A0ABR4CAI7</accession>
<comment type="caution">
    <text evidence="1">The sequence shown here is derived from an EMBL/GenBank/DDBJ whole genome shotgun (WGS) entry which is preliminary data.</text>
</comment>